<organism evidence="2 3">
    <name type="scientific">Symbiodinium microadriaticum</name>
    <name type="common">Dinoflagellate</name>
    <name type="synonym">Zooxanthella microadriatica</name>
    <dbReference type="NCBI Taxonomy" id="2951"/>
    <lineage>
        <taxon>Eukaryota</taxon>
        <taxon>Sar</taxon>
        <taxon>Alveolata</taxon>
        <taxon>Dinophyceae</taxon>
        <taxon>Suessiales</taxon>
        <taxon>Symbiodiniaceae</taxon>
        <taxon>Symbiodinium</taxon>
    </lineage>
</organism>
<protein>
    <submittedName>
        <fullName evidence="2">Alpha/beta hydrolase domain-containing protein 17A</fullName>
    </submittedName>
</protein>
<evidence type="ECO:0000256" key="1">
    <source>
        <dbReference type="SAM" id="MobiDB-lite"/>
    </source>
</evidence>
<dbReference type="Gene3D" id="3.40.50.1820">
    <property type="entry name" value="alpha/beta hydrolase"/>
    <property type="match status" value="1"/>
</dbReference>
<evidence type="ECO:0000313" key="3">
    <source>
        <dbReference type="Proteomes" id="UP000186817"/>
    </source>
</evidence>
<dbReference type="EMBL" id="LSRX01000981">
    <property type="protein sequence ID" value="OLP85355.1"/>
    <property type="molecule type" value="Genomic_DNA"/>
</dbReference>
<feature type="compositionally biased region" description="Polar residues" evidence="1">
    <location>
        <begin position="515"/>
        <end position="525"/>
    </location>
</feature>
<dbReference type="Proteomes" id="UP000186817">
    <property type="component" value="Unassembled WGS sequence"/>
</dbReference>
<keyword evidence="3" id="KW-1185">Reference proteome</keyword>
<evidence type="ECO:0000313" key="2">
    <source>
        <dbReference type="EMBL" id="OLP85355.1"/>
    </source>
</evidence>
<comment type="caution">
    <text evidence="2">The sequence shown here is derived from an EMBL/GenBank/DDBJ whole genome shotgun (WGS) entry which is preliminary data.</text>
</comment>
<gene>
    <name evidence="2" type="primary">Abhd17a</name>
    <name evidence="2" type="ORF">AK812_SmicGene33654</name>
</gene>
<accession>A0A1Q9CR29</accession>
<proteinExistence type="predicted"/>
<feature type="region of interest" description="Disordered" evidence="1">
    <location>
        <begin position="515"/>
        <end position="546"/>
    </location>
</feature>
<dbReference type="GO" id="GO:0016787">
    <property type="term" value="F:hydrolase activity"/>
    <property type="evidence" value="ECO:0007669"/>
    <property type="project" value="UniProtKB-KW"/>
</dbReference>
<dbReference type="SUPFAM" id="SSF53474">
    <property type="entry name" value="alpha/beta-Hydrolases"/>
    <property type="match status" value="1"/>
</dbReference>
<feature type="region of interest" description="Disordered" evidence="1">
    <location>
        <begin position="587"/>
        <end position="624"/>
    </location>
</feature>
<dbReference type="PANTHER" id="PTHR12277">
    <property type="entry name" value="ALPHA/BETA HYDROLASE DOMAIN-CONTAINING PROTEIN"/>
    <property type="match status" value="1"/>
</dbReference>
<sequence length="701" mass="77298">MWYFKTPCSKHQAVLSRCPTNRLAVAMGSAINAVAFPAPHLGKAFYQDELLRRRDLVFLKTDQDESIPACHVRAQRKHSFLSTPPVTILYSHGNAEDVGLHLDYIDALAEYTGADVFSYEYVGYSLSRLDGDTPSEAGCIRSIDAAWRYLVDEQKIHPRRIVIFGRSIGSGPSVDLASRAEVEGTEFSPLDAAGVILQSPLESGAYVVLGGTAATLGYYLDIFRNYEKIGNIKAKATSLLNGLCNEFCGRRPKWRHEQTEVAIMHGTDDEVVPFSNGEEGEDRESNWDRSYEEAKGRQRFLVQPSPLSHSDGGNKKTPVDRRIQLDRCFLLLGEGLLDPEDRDLGSDAENKKFALYVETEYATGMTPPKEIIVEVGRFSTTTAAGHFSLAGTTIWARLVAVADALERGFGGVNDAEALDAPHASSDISLSASLPQSWSDVPLIEEVLRKDACCKEWQEMLVRAAEEARQHQGHHKSPSVQLYSRELRNSIRVGWFGPVNLEGKLQSGRLTSSGYRSGWSPPSAQAEQIGGVSTHPTFWPSKKGEPKQPSCVQEFKCLNGTPPRRLCDVCWGKYIVGRHICCRRSRSQPQTLSGESPQPPLKQQDQDRGAGHPKPGGTKNGTMVWGTPPEVLRNDGGRVDHEAPHQWIACLMRATDVVGSLQNTYMTKTYERTKGDMRGDEFLQQDLLRASECGQCAGGGSA</sequence>
<dbReference type="AlphaFoldDB" id="A0A1Q9CR29"/>
<dbReference type="InterPro" id="IPR029058">
    <property type="entry name" value="AB_hydrolase_fold"/>
</dbReference>
<keyword evidence="2" id="KW-0378">Hydrolase</keyword>
<dbReference type="PANTHER" id="PTHR12277:SF81">
    <property type="entry name" value="PROTEIN ABHD13"/>
    <property type="match status" value="1"/>
</dbReference>
<dbReference type="OrthoDB" id="446723at2759"/>
<reference evidence="2 3" key="1">
    <citation type="submission" date="2016-02" db="EMBL/GenBank/DDBJ databases">
        <title>Genome analysis of coral dinoflagellate symbionts highlights evolutionary adaptations to a symbiotic lifestyle.</title>
        <authorList>
            <person name="Aranda M."/>
            <person name="Li Y."/>
            <person name="Liew Y.J."/>
            <person name="Baumgarten S."/>
            <person name="Simakov O."/>
            <person name="Wilson M."/>
            <person name="Piel J."/>
            <person name="Ashoor H."/>
            <person name="Bougouffa S."/>
            <person name="Bajic V.B."/>
            <person name="Ryu T."/>
            <person name="Ravasi T."/>
            <person name="Bayer T."/>
            <person name="Micklem G."/>
            <person name="Kim H."/>
            <person name="Bhak J."/>
            <person name="Lajeunesse T.C."/>
            <person name="Voolstra C.R."/>
        </authorList>
    </citation>
    <scope>NUCLEOTIDE SEQUENCE [LARGE SCALE GENOMIC DNA]</scope>
    <source>
        <strain evidence="2 3">CCMP2467</strain>
    </source>
</reference>
<name>A0A1Q9CR29_SYMMI</name>